<dbReference type="AlphaFoldDB" id="A0A6C2C7F5"/>
<organism evidence="1 2">
    <name type="scientific">Weissella muntiaci</name>
    <dbReference type="NCBI Taxonomy" id="2508881"/>
    <lineage>
        <taxon>Bacteria</taxon>
        <taxon>Bacillati</taxon>
        <taxon>Bacillota</taxon>
        <taxon>Bacilli</taxon>
        <taxon>Lactobacillales</taxon>
        <taxon>Lactobacillaceae</taxon>
        <taxon>Weissella</taxon>
    </lineage>
</organism>
<evidence type="ECO:0000313" key="2">
    <source>
        <dbReference type="Proteomes" id="UP000371977"/>
    </source>
</evidence>
<dbReference type="EMBL" id="SDGZ01000013">
    <property type="protein sequence ID" value="TYC49940.1"/>
    <property type="molecule type" value="Genomic_DNA"/>
</dbReference>
<sequence length="75" mass="8364">MTDKAILEFKTADLSRKISAMRELRNMSNSELADFVSEKTNTNTSSADISNLLAGRTKGPAAEKKIRVMRELFNV</sequence>
<dbReference type="GO" id="GO:0003677">
    <property type="term" value="F:DNA binding"/>
    <property type="evidence" value="ECO:0007669"/>
    <property type="project" value="InterPro"/>
</dbReference>
<dbReference type="Proteomes" id="UP000371977">
    <property type="component" value="Unassembled WGS sequence"/>
</dbReference>
<name>A0A6C2C7F5_9LACO</name>
<dbReference type="Gene3D" id="1.10.260.40">
    <property type="entry name" value="lambda repressor-like DNA-binding domains"/>
    <property type="match status" value="1"/>
</dbReference>
<evidence type="ECO:0000313" key="1">
    <source>
        <dbReference type="EMBL" id="TYC49940.1"/>
    </source>
</evidence>
<protein>
    <submittedName>
        <fullName evidence="1">Uncharacterized protein</fullName>
    </submittedName>
</protein>
<dbReference type="InterPro" id="IPR010982">
    <property type="entry name" value="Lambda_DNA-bd_dom_sf"/>
</dbReference>
<dbReference type="RefSeq" id="WP_148622499.1">
    <property type="nucleotide sequence ID" value="NZ_SDGZ01000013.1"/>
</dbReference>
<reference evidence="1 2" key="1">
    <citation type="submission" date="2019-01" db="EMBL/GenBank/DDBJ databases">
        <title>Weissella sp. nov., a novel lactic acid bacterium isolated from animal feces.</title>
        <authorList>
            <person name="Wang L.-T."/>
        </authorList>
    </citation>
    <scope>NUCLEOTIDE SEQUENCE [LARGE SCALE GENOMIC DNA]</scope>
    <source>
        <strain evidence="1 2">8H-2</strain>
    </source>
</reference>
<gene>
    <name evidence="1" type="ORF">ESZ50_04945</name>
</gene>
<keyword evidence="2" id="KW-1185">Reference proteome</keyword>
<comment type="caution">
    <text evidence="1">The sequence shown here is derived from an EMBL/GenBank/DDBJ whole genome shotgun (WGS) entry which is preliminary data.</text>
</comment>
<accession>A0A6C2C7F5</accession>
<proteinExistence type="predicted"/>